<name>A0A1M7KNG5_9FIRM</name>
<dbReference type="SUPFAM" id="SSF53187">
    <property type="entry name" value="Zn-dependent exopeptidases"/>
    <property type="match status" value="1"/>
</dbReference>
<dbReference type="InterPro" id="IPR002933">
    <property type="entry name" value="Peptidase_M20"/>
</dbReference>
<gene>
    <name evidence="1" type="ORF">SAMN05660826_01633</name>
</gene>
<dbReference type="AlphaFoldDB" id="A0A1M7KNG5"/>
<dbReference type="InterPro" id="IPR050072">
    <property type="entry name" value="Peptidase_M20A"/>
</dbReference>
<dbReference type="PIRSF" id="PIRSF010386">
    <property type="entry name" value="RocB"/>
    <property type="match status" value="1"/>
</dbReference>
<dbReference type="EMBL" id="FRCR01000009">
    <property type="protein sequence ID" value="SHM67015.1"/>
    <property type="molecule type" value="Genomic_DNA"/>
</dbReference>
<evidence type="ECO:0000313" key="2">
    <source>
        <dbReference type="Proteomes" id="UP000184375"/>
    </source>
</evidence>
<dbReference type="GO" id="GO:0016787">
    <property type="term" value="F:hydrolase activity"/>
    <property type="evidence" value="ECO:0007669"/>
    <property type="project" value="InterPro"/>
</dbReference>
<keyword evidence="2" id="KW-1185">Reference proteome</keyword>
<dbReference type="InterPro" id="IPR012166">
    <property type="entry name" value="Uncharacterised_RocB"/>
</dbReference>
<dbReference type="OrthoDB" id="9815360at2"/>
<dbReference type="PANTHER" id="PTHR43808:SF27">
    <property type="entry name" value="PROTEIN ROCB"/>
    <property type="match status" value="1"/>
</dbReference>
<dbReference type="PANTHER" id="PTHR43808">
    <property type="entry name" value="ACETYLORNITHINE DEACETYLASE"/>
    <property type="match status" value="1"/>
</dbReference>
<proteinExistence type="predicted"/>
<dbReference type="Pfam" id="PF01546">
    <property type="entry name" value="Peptidase_M20"/>
    <property type="match status" value="1"/>
</dbReference>
<dbReference type="RefSeq" id="WP_073257333.1">
    <property type="nucleotide sequence ID" value="NZ_FRCR01000009.1"/>
</dbReference>
<dbReference type="Gene3D" id="3.40.630.10">
    <property type="entry name" value="Zn peptidases"/>
    <property type="match status" value="1"/>
</dbReference>
<accession>A0A1M7KNG5</accession>
<organism evidence="1 2">
    <name type="scientific">Caldanaerovirga acetigignens</name>
    <dbReference type="NCBI Taxonomy" id="447595"/>
    <lineage>
        <taxon>Bacteria</taxon>
        <taxon>Bacillati</taxon>
        <taxon>Bacillota</taxon>
        <taxon>Clostridia</taxon>
        <taxon>Thermosediminibacterales</taxon>
        <taxon>Thermosediminibacteraceae</taxon>
        <taxon>Caldanaerovirga</taxon>
    </lineage>
</organism>
<sequence>MLEKEFILNLALQLTRIKSVVESEGEIEIARWIYDFFKTLDYYKEHPNYLLLSDLKGDVLNRKNVLALLKGQKGNSRKTVVLIGHIDTVGIEDYGNIKEYATYPEKLKDILRTKELDEDTSKDLESGEWLFGRGIFDMKSGVAINMALLKHLSEKVSEMQGNILFLAVPDEEGNSKGMLSATEDLVRLAETYNLEYVAAIDTDYMAPRFPGDDKKYIYIGTVGKILSCFYIYGKETHVGQAFEGLDANLLASEILKEVDLAFDLCDLVEGEASTPPISLGQRDLKSEYSVQTVNEAYLYFNYSTHSSKPNEILEKLKVKAQKAFKNVLKKLNDDYARYCQASGIPCKKLPWKPQVLTFKELYDEVKKETDGKIMEHLRNFKDKLMEQKLDDRIYCLQIVRELTRQWSNKNPAVVLFFAPPYYPHIYVKGQKEKEKNLIMAVNSAVAEVAARVPYKFEIKKFYPYISDLSYFSIPEERAVEALTDNMPGWGEIYSLPVECIRKLDVPVVNIGPYGKDAHKFTERVNIPYSFEVVPEIVEKTVRLLLEGEK</sequence>
<reference evidence="2" key="1">
    <citation type="submission" date="2016-11" db="EMBL/GenBank/DDBJ databases">
        <authorList>
            <person name="Varghese N."/>
            <person name="Submissions S."/>
        </authorList>
    </citation>
    <scope>NUCLEOTIDE SEQUENCE [LARGE SCALE GENOMIC DNA]</scope>
    <source>
        <strain evidence="2">DSM 18802</strain>
    </source>
</reference>
<evidence type="ECO:0000313" key="1">
    <source>
        <dbReference type="EMBL" id="SHM67015.1"/>
    </source>
</evidence>
<protein>
    <submittedName>
        <fullName evidence="1">Arginine utilization protein RocB</fullName>
    </submittedName>
</protein>
<dbReference type="Proteomes" id="UP000184375">
    <property type="component" value="Unassembled WGS sequence"/>
</dbReference>